<feature type="compositionally biased region" description="Low complexity" evidence="1">
    <location>
        <begin position="300"/>
        <end position="324"/>
    </location>
</feature>
<feature type="region of interest" description="Disordered" evidence="1">
    <location>
        <begin position="255"/>
        <end position="327"/>
    </location>
</feature>
<proteinExistence type="predicted"/>
<comment type="caution">
    <text evidence="3">The sequence shown here is derived from an EMBL/GenBank/DDBJ whole genome shotgun (WGS) entry which is preliminary data.</text>
</comment>
<evidence type="ECO:0000313" key="4">
    <source>
        <dbReference type="EMBL" id="MDX3020745.1"/>
    </source>
</evidence>
<evidence type="ECO:0000313" key="3">
    <source>
        <dbReference type="EMBL" id="MDX2960719.1"/>
    </source>
</evidence>
<reference evidence="3 5" key="1">
    <citation type="journal article" date="2023" name="Microb. Genom.">
        <title>Mesoterricola silvestris gen. nov., sp. nov., Mesoterricola sediminis sp. nov., Geothrix oryzae sp. nov., Geothrix edaphica sp. nov., Geothrix rubra sp. nov., and Geothrix limicola sp. nov., six novel members of Acidobacteriota isolated from soils.</title>
        <authorList>
            <person name="Weisberg A.J."/>
            <person name="Pearce E."/>
            <person name="Kramer C.G."/>
            <person name="Chang J.H."/>
            <person name="Clarke C.R."/>
        </authorList>
    </citation>
    <scope>NUCLEOTIDE SEQUENCE</scope>
    <source>
        <strain evidence="4 5">NB05-1H</strain>
        <strain evidence="3">NRRL_B-16521</strain>
    </source>
</reference>
<keyword evidence="5" id="KW-1185">Reference proteome</keyword>
<dbReference type="AlphaFoldDB" id="A0AAP6B9M3"/>
<dbReference type="EMBL" id="JARAWC010000008">
    <property type="protein sequence ID" value="MDX2960719.1"/>
    <property type="molecule type" value="Genomic_DNA"/>
</dbReference>
<dbReference type="Gene3D" id="3.40.630.30">
    <property type="match status" value="1"/>
</dbReference>
<dbReference type="Proteomes" id="UP001272987">
    <property type="component" value="Unassembled WGS sequence"/>
</dbReference>
<gene>
    <name evidence="3" type="ORF">PV399_13485</name>
    <name evidence="4" type="ORF">PV666_23050</name>
</gene>
<feature type="compositionally biased region" description="Gly residues" evidence="1">
    <location>
        <begin position="255"/>
        <end position="265"/>
    </location>
</feature>
<accession>A0AAP6B9M3</accession>
<evidence type="ECO:0000259" key="2">
    <source>
        <dbReference type="PROSITE" id="PS51186"/>
    </source>
</evidence>
<evidence type="ECO:0000256" key="1">
    <source>
        <dbReference type="SAM" id="MobiDB-lite"/>
    </source>
</evidence>
<dbReference type="Proteomes" id="UP001282288">
    <property type="component" value="Unassembled WGS sequence"/>
</dbReference>
<feature type="domain" description="N-acetyltransferase" evidence="2">
    <location>
        <begin position="331"/>
        <end position="415"/>
    </location>
</feature>
<evidence type="ECO:0000313" key="5">
    <source>
        <dbReference type="Proteomes" id="UP001272987"/>
    </source>
</evidence>
<dbReference type="InterPro" id="IPR016181">
    <property type="entry name" value="Acyl_CoA_acyltransferase"/>
</dbReference>
<organism evidence="3 6">
    <name type="scientific">Streptomyces acidiscabies</name>
    <dbReference type="NCBI Taxonomy" id="42234"/>
    <lineage>
        <taxon>Bacteria</taxon>
        <taxon>Bacillati</taxon>
        <taxon>Actinomycetota</taxon>
        <taxon>Actinomycetes</taxon>
        <taxon>Kitasatosporales</taxon>
        <taxon>Streptomycetaceae</taxon>
        <taxon>Streptomyces</taxon>
    </lineage>
</organism>
<feature type="compositionally biased region" description="Gly residues" evidence="1">
    <location>
        <begin position="272"/>
        <end position="296"/>
    </location>
</feature>
<dbReference type="Pfam" id="PF24553">
    <property type="entry name" value="Rv0428c_C"/>
    <property type="match status" value="2"/>
</dbReference>
<dbReference type="InterPro" id="IPR056935">
    <property type="entry name" value="Rv0428c-like_C"/>
</dbReference>
<sequence length="415" mass="42035">MIRTGGVDGLVEIRGAGRLKVRITAADVGKRVSVRRISDPVVTEGKFTDTVGVLTSWDDGVVVITRRDGIAVRIPAASLVAGKVVPATPARRRVPATSYEELSRVAARSWLPVESSPLGDWELRAAAGFTRRANSVLPLGDPGVPLDEALRVVREWYGVRGLPAYVQVGDGDALCGELEARGWVREVTARVMVGGLAALADRGVRAEVVLSREAGAAWLGRYQRKGVSDVALRVLGSGPSVWFAAVGGGSGEGGGGVKRGVGGDAGPDSVGSGAGDAGRGAVGGAGPDGVGSGGGDAGRDASVSAAGDASRGPVGDAAPDVSGSAAGGGVESVVAIGRCVVDGRWAGFSAVEVDPARRREGLGSDVMAVLAGRALEEGASAAWLQVEADNSGALALYEGLGFAVHHSYHHYREPA</sequence>
<dbReference type="InterPro" id="IPR000182">
    <property type="entry name" value="GNAT_dom"/>
</dbReference>
<dbReference type="SUPFAM" id="SSF55729">
    <property type="entry name" value="Acyl-CoA N-acyltransferases (Nat)"/>
    <property type="match status" value="1"/>
</dbReference>
<name>A0AAP6B9M3_9ACTN</name>
<protein>
    <submittedName>
        <fullName evidence="3">GNAT family N-acetyltransferase</fullName>
    </submittedName>
</protein>
<dbReference type="GO" id="GO:0016747">
    <property type="term" value="F:acyltransferase activity, transferring groups other than amino-acyl groups"/>
    <property type="evidence" value="ECO:0007669"/>
    <property type="project" value="InterPro"/>
</dbReference>
<evidence type="ECO:0000313" key="6">
    <source>
        <dbReference type="Proteomes" id="UP001282288"/>
    </source>
</evidence>
<dbReference type="PROSITE" id="PS51186">
    <property type="entry name" value="GNAT"/>
    <property type="match status" value="1"/>
</dbReference>
<dbReference type="EMBL" id="JARAWP010000013">
    <property type="protein sequence ID" value="MDX3020745.1"/>
    <property type="molecule type" value="Genomic_DNA"/>
</dbReference>